<accession>A0ABT0ZPR7</accession>
<evidence type="ECO:0000256" key="4">
    <source>
        <dbReference type="HAMAP-Rule" id="MF_01201"/>
    </source>
</evidence>
<dbReference type="RefSeq" id="WP_252442747.1">
    <property type="nucleotide sequence ID" value="NZ_JAMWYK010000002.1"/>
</dbReference>
<dbReference type="Proteomes" id="UP001523234">
    <property type="component" value="Unassembled WGS sequence"/>
</dbReference>
<keyword evidence="2 4" id="KW-0663">Pyridoxal phosphate</keyword>
<dbReference type="InterPro" id="IPR009006">
    <property type="entry name" value="Ala_racemase/Decarboxylase_C"/>
</dbReference>
<evidence type="ECO:0000313" key="7">
    <source>
        <dbReference type="Proteomes" id="UP001523234"/>
    </source>
</evidence>
<dbReference type="Pfam" id="PF01168">
    <property type="entry name" value="Ala_racemase_N"/>
    <property type="match status" value="1"/>
</dbReference>
<dbReference type="Pfam" id="PF00842">
    <property type="entry name" value="Ala_racemase_C"/>
    <property type="match status" value="1"/>
</dbReference>
<dbReference type="SUPFAM" id="SSF51419">
    <property type="entry name" value="PLP-binding barrel"/>
    <property type="match status" value="1"/>
</dbReference>
<feature type="domain" description="Alanine racemase C-terminal" evidence="5">
    <location>
        <begin position="255"/>
        <end position="380"/>
    </location>
</feature>
<evidence type="ECO:0000259" key="5">
    <source>
        <dbReference type="SMART" id="SM01005"/>
    </source>
</evidence>
<organism evidence="6 7">
    <name type="scientific">Fructobacillus apis</name>
    <dbReference type="NCBI Taxonomy" id="2935017"/>
    <lineage>
        <taxon>Bacteria</taxon>
        <taxon>Bacillati</taxon>
        <taxon>Bacillota</taxon>
        <taxon>Bacilli</taxon>
        <taxon>Lactobacillales</taxon>
        <taxon>Lactobacillaceae</taxon>
        <taxon>Fructobacillus</taxon>
    </lineage>
</organism>
<dbReference type="InterPro" id="IPR029066">
    <property type="entry name" value="PLP-binding_barrel"/>
</dbReference>
<dbReference type="Gene3D" id="3.20.20.10">
    <property type="entry name" value="Alanine racemase"/>
    <property type="match status" value="1"/>
</dbReference>
<evidence type="ECO:0000256" key="2">
    <source>
        <dbReference type="ARBA" id="ARBA00022898"/>
    </source>
</evidence>
<comment type="function">
    <text evidence="4">Catalyzes the interconversion of L-alanine and D-alanine. May also act on other amino acids.</text>
</comment>
<feature type="binding site" evidence="4">
    <location>
        <position position="323"/>
    </location>
    <ligand>
        <name>substrate</name>
    </ligand>
</feature>
<dbReference type="Gene3D" id="2.40.37.10">
    <property type="entry name" value="Lyase, Ornithine Decarboxylase, Chain A, domain 1"/>
    <property type="match status" value="1"/>
</dbReference>
<keyword evidence="3 4" id="KW-0413">Isomerase</keyword>
<evidence type="ECO:0000256" key="1">
    <source>
        <dbReference type="ARBA" id="ARBA00001933"/>
    </source>
</evidence>
<dbReference type="EMBL" id="JAMWYK010000002">
    <property type="protein sequence ID" value="MCO0831993.1"/>
    <property type="molecule type" value="Genomic_DNA"/>
</dbReference>
<evidence type="ECO:0000256" key="3">
    <source>
        <dbReference type="ARBA" id="ARBA00023235"/>
    </source>
</evidence>
<feature type="active site" description="Proton acceptor; specific for D-alanine" evidence="4">
    <location>
        <position position="43"/>
    </location>
</feature>
<dbReference type="HAMAP" id="MF_01201">
    <property type="entry name" value="Ala_racemase"/>
    <property type="match status" value="1"/>
</dbReference>
<comment type="pathway">
    <text evidence="4">Amino-acid biosynthesis; D-alanine biosynthesis; D-alanine from L-alanine: step 1/1.</text>
</comment>
<dbReference type="InterPro" id="IPR000821">
    <property type="entry name" value="Ala_racemase"/>
</dbReference>
<dbReference type="SUPFAM" id="SSF50621">
    <property type="entry name" value="Alanine racemase C-terminal domain-like"/>
    <property type="match status" value="1"/>
</dbReference>
<dbReference type="PANTHER" id="PTHR30511">
    <property type="entry name" value="ALANINE RACEMASE"/>
    <property type="match status" value="1"/>
</dbReference>
<protein>
    <recommendedName>
        <fullName evidence="4">Alanine racemase</fullName>
        <ecNumber evidence="4">5.1.1.1</ecNumber>
    </recommendedName>
</protein>
<dbReference type="PANTHER" id="PTHR30511:SF0">
    <property type="entry name" value="ALANINE RACEMASE, CATABOLIC-RELATED"/>
    <property type="match status" value="1"/>
</dbReference>
<comment type="catalytic activity">
    <reaction evidence="4">
        <text>L-alanine = D-alanine</text>
        <dbReference type="Rhea" id="RHEA:20249"/>
        <dbReference type="ChEBI" id="CHEBI:57416"/>
        <dbReference type="ChEBI" id="CHEBI:57972"/>
        <dbReference type="EC" id="5.1.1.1"/>
    </reaction>
</comment>
<dbReference type="SMART" id="SM01005">
    <property type="entry name" value="Ala_racemase_C"/>
    <property type="match status" value="1"/>
</dbReference>
<reference evidence="6 7" key="1">
    <citation type="submission" date="2022-06" db="EMBL/GenBank/DDBJ databases">
        <title>Fructobacillus taiwanensis sp. nov., isolated from the honeybee.</title>
        <authorList>
            <person name="Chen Y.-S."/>
            <person name="Wang L.-T."/>
            <person name="Lee Y.-S."/>
            <person name="Chang Y.-C."/>
            <person name="Wu H.-C."/>
            <person name="Liao C.-Y."/>
            <person name="Chen W.-H."/>
            <person name="Deng J.-N."/>
            <person name="Wang Y.-H."/>
        </authorList>
    </citation>
    <scope>NUCLEOTIDE SEQUENCE [LARGE SCALE GENOMIC DNA]</scope>
    <source>
        <strain evidence="6 7">W13</strain>
    </source>
</reference>
<dbReference type="EC" id="5.1.1.1" evidence="4"/>
<name>A0ABT0ZPR7_9LACO</name>
<feature type="active site" description="Proton acceptor; specific for L-alanine" evidence="4">
    <location>
        <position position="276"/>
    </location>
</feature>
<comment type="caution">
    <text evidence="6">The sequence shown here is derived from an EMBL/GenBank/DDBJ whole genome shotgun (WGS) entry which is preliminary data.</text>
</comment>
<dbReference type="InterPro" id="IPR011079">
    <property type="entry name" value="Ala_racemase_C"/>
</dbReference>
<dbReference type="CDD" id="cd00430">
    <property type="entry name" value="PLPDE_III_AR"/>
    <property type="match status" value="1"/>
</dbReference>
<dbReference type="NCBIfam" id="TIGR00492">
    <property type="entry name" value="alr"/>
    <property type="match status" value="1"/>
</dbReference>
<feature type="modified residue" description="N6-(pyridoxal phosphate)lysine" evidence="4">
    <location>
        <position position="43"/>
    </location>
</feature>
<dbReference type="GO" id="GO:0008784">
    <property type="term" value="F:alanine racemase activity"/>
    <property type="evidence" value="ECO:0007669"/>
    <property type="project" value="UniProtKB-EC"/>
</dbReference>
<evidence type="ECO:0000313" key="6">
    <source>
        <dbReference type="EMBL" id="MCO0831993.1"/>
    </source>
</evidence>
<dbReference type="InterPro" id="IPR001608">
    <property type="entry name" value="Ala_racemase_N"/>
</dbReference>
<gene>
    <name evidence="6" type="primary">alr</name>
    <name evidence="6" type="ORF">NFX39_02650</name>
</gene>
<comment type="cofactor">
    <cofactor evidence="1 4">
        <name>pyridoxal 5'-phosphate</name>
        <dbReference type="ChEBI" id="CHEBI:597326"/>
    </cofactor>
</comment>
<sequence>MTRTSAAFKRRGLAFFRSKKALVHNAKAIMELASAKRLIAVVKANAYGYGDTWAATVLHDELGVKDFAVATLDEGETVRAAVPAEDCSVILLGVQPAFLADEMAEKRLAPVAGSFDWLLAAKKAIDESDKELPPLAIHLAVDTGMGRLGAKTRAELASMYNFVCAEDCFELAGVMTHFATADEDNQPYYDQQLADFMARVKGLSIPEKYWHVANSGSALYHHDEVPTDTIRVGSVLYGYNPALPDRTTPIDIQPVGSLVGQIWGVHRLLKGESLSYGATYTADEDQWVATIPVGYADGLKRTLSGMTVLVNGQEEKILGRITMDQIIISLNEPVAVGSEVTFIGTNGEKEIKIEDVADYGNTIPHELLTGISQRVPRVDVD</sequence>
<proteinExistence type="inferred from homology"/>
<feature type="binding site" evidence="4">
    <location>
        <position position="147"/>
    </location>
    <ligand>
        <name>substrate</name>
    </ligand>
</feature>
<keyword evidence="7" id="KW-1185">Reference proteome</keyword>
<comment type="similarity">
    <text evidence="4">Belongs to the alanine racemase family.</text>
</comment>
<dbReference type="PRINTS" id="PR00992">
    <property type="entry name" value="ALARACEMASE"/>
</dbReference>